<gene>
    <name evidence="1" type="ORF">ACFONL_22735</name>
</gene>
<accession>A0ABV7UN61</accession>
<organism evidence="1 2">
    <name type="scientific">Camelimonas fluminis</name>
    <dbReference type="NCBI Taxonomy" id="1576911"/>
    <lineage>
        <taxon>Bacteria</taxon>
        <taxon>Pseudomonadati</taxon>
        <taxon>Pseudomonadota</taxon>
        <taxon>Alphaproteobacteria</taxon>
        <taxon>Hyphomicrobiales</taxon>
        <taxon>Chelatococcaceae</taxon>
        <taxon>Camelimonas</taxon>
    </lineage>
</organism>
<dbReference type="RefSeq" id="WP_280514619.1">
    <property type="nucleotide sequence ID" value="NZ_BNCG01000069.1"/>
</dbReference>
<keyword evidence="2" id="KW-1185">Reference proteome</keyword>
<dbReference type="Proteomes" id="UP001595704">
    <property type="component" value="Unassembled WGS sequence"/>
</dbReference>
<comment type="caution">
    <text evidence="1">The sequence shown here is derived from an EMBL/GenBank/DDBJ whole genome shotgun (WGS) entry which is preliminary data.</text>
</comment>
<evidence type="ECO:0000313" key="1">
    <source>
        <dbReference type="EMBL" id="MFC3640156.1"/>
    </source>
</evidence>
<protein>
    <submittedName>
        <fullName evidence="1">Uncharacterized protein</fullName>
    </submittedName>
</protein>
<dbReference type="EMBL" id="JBHRYC010000121">
    <property type="protein sequence ID" value="MFC3640156.1"/>
    <property type="molecule type" value="Genomic_DNA"/>
</dbReference>
<sequence length="40" mass="4447">MIEKRSKRRRTFLGRVVEMHVFMGDAGASATGNAQAPLRT</sequence>
<reference evidence="2" key="1">
    <citation type="journal article" date="2019" name="Int. J. Syst. Evol. Microbiol.">
        <title>The Global Catalogue of Microorganisms (GCM) 10K type strain sequencing project: providing services to taxonomists for standard genome sequencing and annotation.</title>
        <authorList>
            <consortium name="The Broad Institute Genomics Platform"/>
            <consortium name="The Broad Institute Genome Sequencing Center for Infectious Disease"/>
            <person name="Wu L."/>
            <person name="Ma J."/>
        </authorList>
    </citation>
    <scope>NUCLEOTIDE SEQUENCE [LARGE SCALE GENOMIC DNA]</scope>
    <source>
        <strain evidence="2">KCTC 42282</strain>
    </source>
</reference>
<name>A0ABV7UN61_9HYPH</name>
<proteinExistence type="predicted"/>
<evidence type="ECO:0000313" key="2">
    <source>
        <dbReference type="Proteomes" id="UP001595704"/>
    </source>
</evidence>